<name>A0ABY1S9T9_CALBS</name>
<evidence type="ECO:0000313" key="1">
    <source>
        <dbReference type="EMBL" id="SMR94434.1"/>
    </source>
</evidence>
<protein>
    <submittedName>
        <fullName evidence="1">Uncharacterized protein</fullName>
    </submittedName>
</protein>
<accession>A0ABY1S9T9</accession>
<organism evidence="1 2">
    <name type="scientific">Caldicellulosiruptor bescii</name>
    <name type="common">Anaerocellum thermophilum</name>
    <dbReference type="NCBI Taxonomy" id="31899"/>
    <lineage>
        <taxon>Bacteria</taxon>
        <taxon>Bacillati</taxon>
        <taxon>Bacillota</taxon>
        <taxon>Bacillota incertae sedis</taxon>
        <taxon>Caldicellulosiruptorales</taxon>
        <taxon>Caldicellulosiruptoraceae</taxon>
        <taxon>Caldicellulosiruptor</taxon>
    </lineage>
</organism>
<gene>
    <name evidence="1" type="ORF">SAMN05216240_2075</name>
</gene>
<sequence>MKVSPILYLKAAKRLSSNFVRGNQLGLIPEEEIKEISTKIAYYLLKYVITKPEPEFITKEEVDAELSLQWTVLQFFSQMTPKQFLNIFPIRKFYKGSKYSTKDYYTTKEMLSKVDMNSPIGYKVIVFLWDYANDDIEEFLVRYMVTVSKLRRFEGKPSLAEEMAKELGLKTYRLYQSSNGKKFLLDEKTGRTIRVKERPKHLKLIKGRGRGESKIL</sequence>
<dbReference type="Proteomes" id="UP000196803">
    <property type="component" value="Unassembled WGS sequence"/>
</dbReference>
<dbReference type="RefSeq" id="WP_015907535.1">
    <property type="nucleotide sequence ID" value="NZ_FUZJ01000001.1"/>
</dbReference>
<evidence type="ECO:0000313" key="2">
    <source>
        <dbReference type="Proteomes" id="UP000196803"/>
    </source>
</evidence>
<dbReference type="GeneID" id="31772372"/>
<reference evidence="1 2" key="1">
    <citation type="submission" date="2017-05" db="EMBL/GenBank/DDBJ databases">
        <authorList>
            <person name="Varghese N."/>
            <person name="Submissions S."/>
        </authorList>
    </citation>
    <scope>NUCLEOTIDE SEQUENCE [LARGE SCALE GENOMIC DNA]</scope>
    <source>
        <strain evidence="1 2">MACB1020</strain>
    </source>
</reference>
<keyword evidence="2" id="KW-1185">Reference proteome</keyword>
<proteinExistence type="predicted"/>
<dbReference type="EMBL" id="FXXC01000001">
    <property type="protein sequence ID" value="SMR94434.1"/>
    <property type="molecule type" value="Genomic_DNA"/>
</dbReference>
<comment type="caution">
    <text evidence="1">The sequence shown here is derived from an EMBL/GenBank/DDBJ whole genome shotgun (WGS) entry which is preliminary data.</text>
</comment>